<dbReference type="PROSITE" id="PS50405">
    <property type="entry name" value="GST_CTER"/>
    <property type="match status" value="1"/>
</dbReference>
<dbReference type="InterPro" id="IPR036282">
    <property type="entry name" value="Glutathione-S-Trfase_C_sf"/>
</dbReference>
<dbReference type="InterPro" id="IPR004045">
    <property type="entry name" value="Glutathione_S-Trfase_N"/>
</dbReference>
<keyword evidence="4" id="KW-1185">Reference proteome</keyword>
<dbReference type="Gene3D" id="3.40.30.10">
    <property type="entry name" value="Glutaredoxin"/>
    <property type="match status" value="1"/>
</dbReference>
<dbReference type="InterPro" id="IPR010987">
    <property type="entry name" value="Glutathione-S-Trfase_C-like"/>
</dbReference>
<dbReference type="PANTHER" id="PTHR44051">
    <property type="entry name" value="GLUTATHIONE S-TRANSFERASE-RELATED"/>
    <property type="match status" value="1"/>
</dbReference>
<evidence type="ECO:0000259" key="1">
    <source>
        <dbReference type="PROSITE" id="PS50404"/>
    </source>
</evidence>
<dbReference type="PROSITE" id="PS50404">
    <property type="entry name" value="GST_NTER"/>
    <property type="match status" value="1"/>
</dbReference>
<dbReference type="InterPro" id="IPR036249">
    <property type="entry name" value="Thioredoxin-like_sf"/>
</dbReference>
<evidence type="ECO:0000313" key="3">
    <source>
        <dbReference type="EMBL" id="TXC63152.1"/>
    </source>
</evidence>
<sequence length="216" mass="24043">MTLTLHAHPLSSYCWKVLLALYENGTEFAFAQVDLGDEAGRAAFMALWPVGKMPVLIDRDHVIVESSIIIEHLDTHHRGPVRLLAHDADPDMALKARLMDRIFDNYVMGPTQAIVGDRIRPDGSHDPLAVTQARAMLDRAYGWIEGEMVSRTWAAGENFGLADCAAMPALHYAQRVHPFRDRFPALAAYQDRLEARPSAKRVLAEAAPYAHFFPAG</sequence>
<accession>A0A5C6TRT3</accession>
<feature type="domain" description="GST N-terminal" evidence="1">
    <location>
        <begin position="1"/>
        <end position="81"/>
    </location>
</feature>
<dbReference type="Proteomes" id="UP000321249">
    <property type="component" value="Unassembled WGS sequence"/>
</dbReference>
<comment type="caution">
    <text evidence="3">The sequence shown here is derived from an EMBL/GenBank/DDBJ whole genome shotgun (WGS) entry which is preliminary data.</text>
</comment>
<name>A0A5C6TRT3_9SPHN</name>
<dbReference type="Pfam" id="PF13417">
    <property type="entry name" value="GST_N_3"/>
    <property type="match status" value="1"/>
</dbReference>
<dbReference type="InterPro" id="IPR004046">
    <property type="entry name" value="GST_C"/>
</dbReference>
<dbReference type="SUPFAM" id="SSF47616">
    <property type="entry name" value="GST C-terminal domain-like"/>
    <property type="match status" value="1"/>
</dbReference>
<keyword evidence="3" id="KW-0808">Transferase</keyword>
<dbReference type="AlphaFoldDB" id="A0A5C6TRT3"/>
<dbReference type="Gene3D" id="1.20.1050.10">
    <property type="match status" value="1"/>
</dbReference>
<dbReference type="CDD" id="cd00570">
    <property type="entry name" value="GST_N_family"/>
    <property type="match status" value="1"/>
</dbReference>
<dbReference type="GO" id="GO:0016740">
    <property type="term" value="F:transferase activity"/>
    <property type="evidence" value="ECO:0007669"/>
    <property type="project" value="UniProtKB-KW"/>
</dbReference>
<dbReference type="SUPFAM" id="SSF52833">
    <property type="entry name" value="Thioredoxin-like"/>
    <property type="match status" value="1"/>
</dbReference>
<dbReference type="InterPro" id="IPR040079">
    <property type="entry name" value="Glutathione_S-Trfase"/>
</dbReference>
<dbReference type="SFLD" id="SFLDS00019">
    <property type="entry name" value="Glutathione_Transferase_(cytos"/>
    <property type="match status" value="1"/>
</dbReference>
<dbReference type="SFLD" id="SFLDG00358">
    <property type="entry name" value="Main_(cytGST)"/>
    <property type="match status" value="1"/>
</dbReference>
<gene>
    <name evidence="3" type="ORF">FRZ32_05455</name>
</gene>
<dbReference type="CDD" id="cd00299">
    <property type="entry name" value="GST_C_family"/>
    <property type="match status" value="1"/>
</dbReference>
<dbReference type="RefSeq" id="WP_147042564.1">
    <property type="nucleotide sequence ID" value="NZ_BAABIR010000005.1"/>
</dbReference>
<evidence type="ECO:0000313" key="4">
    <source>
        <dbReference type="Proteomes" id="UP000321249"/>
    </source>
</evidence>
<organism evidence="3 4">
    <name type="scientific">Allosphingosinicella ginsenosidimutans</name>
    <dbReference type="NCBI Taxonomy" id="1176539"/>
    <lineage>
        <taxon>Bacteria</taxon>
        <taxon>Pseudomonadati</taxon>
        <taxon>Pseudomonadota</taxon>
        <taxon>Alphaproteobacteria</taxon>
        <taxon>Sphingomonadales</taxon>
        <taxon>Sphingomonadaceae</taxon>
        <taxon>Allosphingosinicella</taxon>
    </lineage>
</organism>
<dbReference type="EMBL" id="VOQQ01000001">
    <property type="protein sequence ID" value="TXC63152.1"/>
    <property type="molecule type" value="Genomic_DNA"/>
</dbReference>
<dbReference type="PANTHER" id="PTHR44051:SF8">
    <property type="entry name" value="GLUTATHIONE S-TRANSFERASE GSTA"/>
    <property type="match status" value="1"/>
</dbReference>
<protein>
    <submittedName>
        <fullName evidence="3">Glutathione S-transferase family protein</fullName>
    </submittedName>
</protein>
<dbReference type="OrthoDB" id="9782992at2"/>
<proteinExistence type="predicted"/>
<dbReference type="Pfam" id="PF00043">
    <property type="entry name" value="GST_C"/>
    <property type="match status" value="1"/>
</dbReference>
<evidence type="ECO:0000259" key="2">
    <source>
        <dbReference type="PROSITE" id="PS50405"/>
    </source>
</evidence>
<feature type="domain" description="GST C-terminal" evidence="2">
    <location>
        <begin position="88"/>
        <end position="212"/>
    </location>
</feature>
<reference evidence="3 4" key="1">
    <citation type="journal article" date="2015" name="J. Microbiol.">
        <title>Sphingosinicella ginsenosidimutans sp. nov., with ginsenoside converting activity.</title>
        <authorList>
            <person name="Kim J.K."/>
            <person name="Kang M.S."/>
            <person name="Park S.C."/>
            <person name="Kim K.M."/>
            <person name="Choi K."/>
            <person name="Yoon M.H."/>
            <person name="Im W.T."/>
        </authorList>
    </citation>
    <scope>NUCLEOTIDE SEQUENCE [LARGE SCALE GENOMIC DNA]</scope>
    <source>
        <strain evidence="3 4">BS-11</strain>
    </source>
</reference>